<organism evidence="2 3">
    <name type="scientific">Nocardiopsis suaedae</name>
    <dbReference type="NCBI Taxonomy" id="3018444"/>
    <lineage>
        <taxon>Bacteria</taxon>
        <taxon>Bacillati</taxon>
        <taxon>Actinomycetota</taxon>
        <taxon>Actinomycetes</taxon>
        <taxon>Streptosporangiales</taxon>
        <taxon>Nocardiopsidaceae</taxon>
        <taxon>Nocardiopsis</taxon>
    </lineage>
</organism>
<dbReference type="PANTHER" id="PTHR43162:SF1">
    <property type="entry name" value="PRESTALK A DIFFERENTIATION PROTEIN A"/>
    <property type="match status" value="1"/>
</dbReference>
<gene>
    <name evidence="2" type="ORF">O4U47_29990</name>
</gene>
<protein>
    <submittedName>
        <fullName evidence="2">NAD(P)H-binding protein</fullName>
    </submittedName>
</protein>
<evidence type="ECO:0000313" key="3">
    <source>
        <dbReference type="Proteomes" id="UP001165685"/>
    </source>
</evidence>
<dbReference type="Proteomes" id="UP001165685">
    <property type="component" value="Unassembled WGS sequence"/>
</dbReference>
<dbReference type="SUPFAM" id="SSF51735">
    <property type="entry name" value="NAD(P)-binding Rossmann-fold domains"/>
    <property type="match status" value="1"/>
</dbReference>
<dbReference type="Pfam" id="PF13460">
    <property type="entry name" value="NAD_binding_10"/>
    <property type="match status" value="1"/>
</dbReference>
<evidence type="ECO:0000313" key="2">
    <source>
        <dbReference type="EMBL" id="MDA2808775.1"/>
    </source>
</evidence>
<dbReference type="PANTHER" id="PTHR43162">
    <property type="match status" value="1"/>
</dbReference>
<feature type="domain" description="NAD(P)-binding" evidence="1">
    <location>
        <begin position="13"/>
        <end position="107"/>
    </location>
</feature>
<reference evidence="2" key="1">
    <citation type="submission" date="2023-01" db="EMBL/GenBank/DDBJ databases">
        <title>Draft genome sequence of Nocardiopsis sp. LSu2-4 isolated from halophytes.</title>
        <authorList>
            <person name="Duangmal K."/>
            <person name="Chantavorakit T."/>
        </authorList>
    </citation>
    <scope>NUCLEOTIDE SEQUENCE</scope>
    <source>
        <strain evidence="2">LSu2-4</strain>
    </source>
</reference>
<sequence length="280" mass="29574">MTTHESLTVLVTGATGTVGRALVRRLLADGHRVRALTRDPARAVLPEGCAVVGGDLTDPSTLGAAFRGVDAAHLITFGGDDFAPLDTGPQIADLCARNGARRVTVLGGDVEPGPVEGAVEAAGLSWTRLAPVEFMANKREWAPSVAAESTVRAAFADVPSALVHEADIADVAAAVLASDGHGGREYPLTGPEALTVRDQVRIVADVLDRDVRLVEQSREEAVEEWRAAGFSAEDIAFFLAMRTDPPEFGYSVRPTVQEVTGRPARTFAQWVGEHALAFTS</sequence>
<comment type="caution">
    <text evidence="2">The sequence shown here is derived from an EMBL/GenBank/DDBJ whole genome shotgun (WGS) entry which is preliminary data.</text>
</comment>
<dbReference type="RefSeq" id="WP_270681361.1">
    <property type="nucleotide sequence ID" value="NZ_JAQFWP010000103.1"/>
</dbReference>
<dbReference type="Gene3D" id="3.90.25.10">
    <property type="entry name" value="UDP-galactose 4-epimerase, domain 1"/>
    <property type="match status" value="1"/>
</dbReference>
<accession>A0ABT4TX11</accession>
<name>A0ABT4TX11_9ACTN</name>
<dbReference type="InterPro" id="IPR016040">
    <property type="entry name" value="NAD(P)-bd_dom"/>
</dbReference>
<dbReference type="InterPro" id="IPR051604">
    <property type="entry name" value="Ergot_Alk_Oxidoreductase"/>
</dbReference>
<proteinExistence type="predicted"/>
<evidence type="ECO:0000259" key="1">
    <source>
        <dbReference type="Pfam" id="PF13460"/>
    </source>
</evidence>
<dbReference type="Gene3D" id="3.40.50.720">
    <property type="entry name" value="NAD(P)-binding Rossmann-like Domain"/>
    <property type="match status" value="1"/>
</dbReference>
<keyword evidence="3" id="KW-1185">Reference proteome</keyword>
<dbReference type="EMBL" id="JAQFWP010000103">
    <property type="protein sequence ID" value="MDA2808775.1"/>
    <property type="molecule type" value="Genomic_DNA"/>
</dbReference>
<dbReference type="InterPro" id="IPR036291">
    <property type="entry name" value="NAD(P)-bd_dom_sf"/>
</dbReference>